<reference evidence="2" key="2">
    <citation type="submission" date="2023-04" db="EMBL/GenBank/DDBJ databases">
        <title>Paracnuella aquatica gen. nov., sp. nov., a member of the family Chitinophagaceae isolated from a hot spring.</title>
        <authorList>
            <person name="Wang C."/>
        </authorList>
    </citation>
    <scope>NUCLEOTIDE SEQUENCE</scope>
    <source>
        <strain evidence="2">LB-8</strain>
    </source>
</reference>
<dbReference type="Pfam" id="PF04020">
    <property type="entry name" value="Phage_holin_4_2"/>
    <property type="match status" value="1"/>
</dbReference>
<sequence>MAVAAFLTARLLPGVTIDSAVTAILVALVLALLNAFLKPILVVLTIPITIITLGLFLLVIDMLIVLLAARIVPGFSVEGWITALLFALIMTLITYFLDMVL</sequence>
<feature type="transmembrane region" description="Helical" evidence="1">
    <location>
        <begin position="79"/>
        <end position="97"/>
    </location>
</feature>
<evidence type="ECO:0000256" key="1">
    <source>
        <dbReference type="SAM" id="Phobius"/>
    </source>
</evidence>
<gene>
    <name evidence="2" type="ORF">OCK74_21020</name>
</gene>
<evidence type="ECO:0000313" key="2">
    <source>
        <dbReference type="EMBL" id="MCU7551615.1"/>
    </source>
</evidence>
<keyword evidence="1" id="KW-0812">Transmembrane</keyword>
<keyword evidence="1" id="KW-0472">Membrane</keyword>
<comment type="caution">
    <text evidence="2">The sequence shown here is derived from an EMBL/GenBank/DDBJ whole genome shotgun (WGS) entry which is preliminary data.</text>
</comment>
<feature type="transmembrane region" description="Helical" evidence="1">
    <location>
        <begin position="40"/>
        <end position="67"/>
    </location>
</feature>
<dbReference type="InterPro" id="IPR007165">
    <property type="entry name" value="Phage_holin_4_2"/>
</dbReference>
<dbReference type="PANTHER" id="PTHR37309">
    <property type="entry name" value="SLR0284 PROTEIN"/>
    <property type="match status" value="1"/>
</dbReference>
<keyword evidence="3" id="KW-1185">Reference proteome</keyword>
<dbReference type="PANTHER" id="PTHR37309:SF1">
    <property type="entry name" value="SLR0284 PROTEIN"/>
    <property type="match status" value="1"/>
</dbReference>
<reference evidence="2" key="1">
    <citation type="submission" date="2022-09" db="EMBL/GenBank/DDBJ databases">
        <authorList>
            <person name="Yuan C."/>
            <person name="Ke Z."/>
        </authorList>
    </citation>
    <scope>NUCLEOTIDE SEQUENCE</scope>
    <source>
        <strain evidence="2">LB-8</strain>
    </source>
</reference>
<dbReference type="AlphaFoldDB" id="A0A9X3B940"/>
<organism evidence="2 3">
    <name type="scientific">Paraflavisolibacter caeni</name>
    <dbReference type="NCBI Taxonomy" id="2982496"/>
    <lineage>
        <taxon>Bacteria</taxon>
        <taxon>Pseudomonadati</taxon>
        <taxon>Bacteroidota</taxon>
        <taxon>Chitinophagia</taxon>
        <taxon>Chitinophagales</taxon>
        <taxon>Chitinophagaceae</taxon>
        <taxon>Paraflavisolibacter</taxon>
    </lineage>
</organism>
<feature type="transmembrane region" description="Helical" evidence="1">
    <location>
        <begin position="12"/>
        <end position="33"/>
    </location>
</feature>
<dbReference type="Proteomes" id="UP001155483">
    <property type="component" value="Unassembled WGS sequence"/>
</dbReference>
<name>A0A9X3B940_9BACT</name>
<accession>A0A9X3B940</accession>
<proteinExistence type="predicted"/>
<dbReference type="EMBL" id="JAOTIF010000022">
    <property type="protein sequence ID" value="MCU7551615.1"/>
    <property type="molecule type" value="Genomic_DNA"/>
</dbReference>
<keyword evidence="1" id="KW-1133">Transmembrane helix</keyword>
<protein>
    <submittedName>
        <fullName evidence="2">Phage holin family protein</fullName>
    </submittedName>
</protein>
<evidence type="ECO:0000313" key="3">
    <source>
        <dbReference type="Proteomes" id="UP001155483"/>
    </source>
</evidence>